<gene>
    <name evidence="2" type="ORF">JFL49_01970</name>
</gene>
<keyword evidence="1" id="KW-0812">Transmembrane</keyword>
<accession>A0A9Q6Z1P1</accession>
<name>A0A9Q6Z1P1_HISSO</name>
<keyword evidence="1" id="KW-0472">Membrane</keyword>
<feature type="transmembrane region" description="Helical" evidence="1">
    <location>
        <begin position="77"/>
        <end position="96"/>
    </location>
</feature>
<dbReference type="AlphaFoldDB" id="A0A9Q6Z1P1"/>
<protein>
    <submittedName>
        <fullName evidence="2">Uncharacterized protein</fullName>
    </submittedName>
</protein>
<dbReference type="Proteomes" id="UP000595373">
    <property type="component" value="Chromosome"/>
</dbReference>
<evidence type="ECO:0000256" key="1">
    <source>
        <dbReference type="SAM" id="Phobius"/>
    </source>
</evidence>
<dbReference type="EMBL" id="CP066558">
    <property type="protein sequence ID" value="QQF82707.1"/>
    <property type="molecule type" value="Genomic_DNA"/>
</dbReference>
<organism evidence="2 3">
    <name type="scientific">Histophilus somni</name>
    <name type="common">Haemophilus somnus</name>
    <dbReference type="NCBI Taxonomy" id="731"/>
    <lineage>
        <taxon>Bacteria</taxon>
        <taxon>Pseudomonadati</taxon>
        <taxon>Pseudomonadota</taxon>
        <taxon>Gammaproteobacteria</taxon>
        <taxon>Pasteurellales</taxon>
        <taxon>Pasteurellaceae</taxon>
        <taxon>Histophilus</taxon>
    </lineage>
</organism>
<evidence type="ECO:0000313" key="3">
    <source>
        <dbReference type="Proteomes" id="UP000595373"/>
    </source>
</evidence>
<feature type="transmembrane region" description="Helical" evidence="1">
    <location>
        <begin position="102"/>
        <end position="121"/>
    </location>
</feature>
<reference evidence="2 3" key="1">
    <citation type="submission" date="2020-12" db="EMBL/GenBank/DDBJ databases">
        <title>ASc-MMNZ-VFA-070.</title>
        <authorList>
            <person name="Schryvers A."/>
            <person name="Mostafa Nazari M."/>
            <person name="Farshchi Andisi V."/>
            <person name="Timsit E."/>
            <person name="Walter Morck D."/>
        </authorList>
    </citation>
    <scope>NUCLEOTIDE SEQUENCE [LARGE SCALE GENOMIC DNA]</scope>
    <source>
        <strain evidence="2 3">ASc-MMNZ-VFA-070</strain>
    </source>
</reference>
<sequence length="138" mass="15645">MNNNDNNLPQEIENRDEFIKEFFAIQQQEVAVKRDELAIRKEETKLNQEVALASIASQEKVELKRGDVFLKTQIGKYWLFGVLGSLFAVTIGIAMYLKQSDIAIRIIEIGGAVLLGYFAGINRGKAQILEQQNRSKDE</sequence>
<keyword evidence="1" id="KW-1133">Transmembrane helix</keyword>
<proteinExistence type="predicted"/>
<dbReference type="RefSeq" id="WP_198986586.1">
    <property type="nucleotide sequence ID" value="NZ_CP066558.1"/>
</dbReference>
<evidence type="ECO:0000313" key="2">
    <source>
        <dbReference type="EMBL" id="QQF82707.1"/>
    </source>
</evidence>
<keyword evidence="3" id="KW-1185">Reference proteome</keyword>